<dbReference type="Proteomes" id="UP000460416">
    <property type="component" value="Unassembled WGS sequence"/>
</dbReference>
<comment type="pathway">
    <text evidence="3 9">Carbohydrate metabolism; galactose metabolism.</text>
</comment>
<accession>A0A7K1LPM4</accession>
<evidence type="ECO:0000256" key="3">
    <source>
        <dbReference type="ARBA" id="ARBA00004947"/>
    </source>
</evidence>
<dbReference type="CDD" id="cd05247">
    <property type="entry name" value="UDP_G4E_1_SDR_e"/>
    <property type="match status" value="1"/>
</dbReference>
<evidence type="ECO:0000313" key="12">
    <source>
        <dbReference type="Proteomes" id="UP000460416"/>
    </source>
</evidence>
<evidence type="ECO:0000313" key="11">
    <source>
        <dbReference type="EMBL" id="MUP42734.1"/>
    </source>
</evidence>
<dbReference type="SUPFAM" id="SSF51735">
    <property type="entry name" value="NAD(P)-binding Rossmann-fold domains"/>
    <property type="match status" value="1"/>
</dbReference>
<evidence type="ECO:0000256" key="4">
    <source>
        <dbReference type="ARBA" id="ARBA00007637"/>
    </source>
</evidence>
<evidence type="ECO:0000256" key="7">
    <source>
        <dbReference type="ARBA" id="ARBA00023027"/>
    </source>
</evidence>
<dbReference type="NCBIfam" id="TIGR01179">
    <property type="entry name" value="galE"/>
    <property type="match status" value="1"/>
</dbReference>
<dbReference type="InterPro" id="IPR005886">
    <property type="entry name" value="UDP_G4E"/>
</dbReference>
<proteinExistence type="inferred from homology"/>
<dbReference type="GO" id="GO:0003978">
    <property type="term" value="F:UDP-glucose 4-epimerase activity"/>
    <property type="evidence" value="ECO:0007669"/>
    <property type="project" value="UniProtKB-UniRule"/>
</dbReference>
<keyword evidence="12" id="KW-1185">Reference proteome</keyword>
<keyword evidence="9" id="KW-0119">Carbohydrate metabolism</keyword>
<reference evidence="11 12" key="1">
    <citation type="submission" date="2019-07" db="EMBL/GenBank/DDBJ databases">
        <title>Gramella aestuarii sp. nov., isolated from a tidal flat, and emended description of Gramella echinicola.</title>
        <authorList>
            <person name="Liu L."/>
        </authorList>
    </citation>
    <scope>NUCLEOTIDE SEQUENCE [LARGE SCALE GENOMIC DNA]</scope>
    <source>
        <strain evidence="11 12">BS12</strain>
    </source>
</reference>
<dbReference type="EMBL" id="VJVW01000003">
    <property type="protein sequence ID" value="MUP42734.1"/>
    <property type="molecule type" value="Genomic_DNA"/>
</dbReference>
<dbReference type="Gene3D" id="3.90.25.10">
    <property type="entry name" value="UDP-galactose 4-epimerase, domain 1"/>
    <property type="match status" value="1"/>
</dbReference>
<dbReference type="OrthoDB" id="9801785at2"/>
<dbReference type="GO" id="GO:0006012">
    <property type="term" value="P:galactose metabolic process"/>
    <property type="evidence" value="ECO:0007669"/>
    <property type="project" value="UniProtKB-UniPathway"/>
</dbReference>
<name>A0A7K1LPM4_9FLAO</name>
<dbReference type="AlphaFoldDB" id="A0A7K1LPM4"/>
<comment type="caution">
    <text evidence="11">The sequence shown here is derived from an EMBL/GenBank/DDBJ whole genome shotgun (WGS) entry which is preliminary data.</text>
</comment>
<dbReference type="GO" id="GO:0005829">
    <property type="term" value="C:cytosol"/>
    <property type="evidence" value="ECO:0007669"/>
    <property type="project" value="TreeGrafter"/>
</dbReference>
<comment type="cofactor">
    <cofactor evidence="2 9">
        <name>NAD(+)</name>
        <dbReference type="ChEBI" id="CHEBI:57540"/>
    </cofactor>
</comment>
<dbReference type="PRINTS" id="PR01713">
    <property type="entry name" value="NUCEPIMERASE"/>
</dbReference>
<dbReference type="InterPro" id="IPR016040">
    <property type="entry name" value="NAD(P)-bd_dom"/>
</dbReference>
<dbReference type="EC" id="5.1.3.2" evidence="5 9"/>
<dbReference type="InterPro" id="IPR036291">
    <property type="entry name" value="NAD(P)-bd_dom_sf"/>
</dbReference>
<dbReference type="Pfam" id="PF16363">
    <property type="entry name" value="GDP_Man_Dehyd"/>
    <property type="match status" value="1"/>
</dbReference>
<protein>
    <recommendedName>
        <fullName evidence="6 9">UDP-glucose 4-epimerase</fullName>
        <ecNumber evidence="5 9">5.1.3.2</ecNumber>
    </recommendedName>
</protein>
<organism evidence="11 12">
    <name type="scientific">Christiangramia aestuarii</name>
    <dbReference type="NCBI Taxonomy" id="1028746"/>
    <lineage>
        <taxon>Bacteria</taxon>
        <taxon>Pseudomonadati</taxon>
        <taxon>Bacteroidota</taxon>
        <taxon>Flavobacteriia</taxon>
        <taxon>Flavobacteriales</taxon>
        <taxon>Flavobacteriaceae</taxon>
        <taxon>Christiangramia</taxon>
    </lineage>
</organism>
<comment type="subunit">
    <text evidence="9">Homodimer.</text>
</comment>
<evidence type="ECO:0000256" key="1">
    <source>
        <dbReference type="ARBA" id="ARBA00000083"/>
    </source>
</evidence>
<evidence type="ECO:0000256" key="5">
    <source>
        <dbReference type="ARBA" id="ARBA00013189"/>
    </source>
</evidence>
<keyword evidence="8 9" id="KW-0413">Isomerase</keyword>
<gene>
    <name evidence="11" type="primary">galE</name>
    <name evidence="11" type="ORF">FLP08_09120</name>
</gene>
<evidence type="ECO:0000256" key="2">
    <source>
        <dbReference type="ARBA" id="ARBA00001911"/>
    </source>
</evidence>
<evidence type="ECO:0000256" key="9">
    <source>
        <dbReference type="RuleBase" id="RU366046"/>
    </source>
</evidence>
<keyword evidence="7 9" id="KW-0520">NAD</keyword>
<sequence>MSSKRVLVTGGLGFIGSHTVVALQQEGFEVVIIDNLSNSSIDVLGGITKITGKTPEYENIDLRDKNAVKDFFEEYQDIEDVIHFAASKAVGESVTNPLLYYENNISSLVYLLHELNKRPGSNFIFSSSCTVYGQADELPITENAPVKKAESPYGNTKQIGEEIIFDTCKTNQEFKAIALRYFNPIGAHPTAEIGELPIGTPQNLIPYITQTAIGKRDELSVFGDDYPTQDGTAIRDYIHVMDLAEAHVKALQRLLAEKEKANFEVFNLGTGTGNSVLEVIRSFEKVSEQELPYKIVGRREGDITAAYADTTKANDELGWKAERSLDDALASAWKWQKIVKKKEEEEEN</sequence>
<dbReference type="RefSeq" id="WP_156276178.1">
    <property type="nucleotide sequence ID" value="NZ_BAABGI010000003.1"/>
</dbReference>
<comment type="catalytic activity">
    <reaction evidence="1 9">
        <text>UDP-alpha-D-glucose = UDP-alpha-D-galactose</text>
        <dbReference type="Rhea" id="RHEA:22168"/>
        <dbReference type="ChEBI" id="CHEBI:58885"/>
        <dbReference type="ChEBI" id="CHEBI:66914"/>
        <dbReference type="EC" id="5.1.3.2"/>
    </reaction>
</comment>
<dbReference type="UniPathway" id="UPA00214"/>
<dbReference type="PANTHER" id="PTHR43725:SF47">
    <property type="entry name" value="UDP-GLUCOSE 4-EPIMERASE"/>
    <property type="match status" value="1"/>
</dbReference>
<dbReference type="PANTHER" id="PTHR43725">
    <property type="entry name" value="UDP-GLUCOSE 4-EPIMERASE"/>
    <property type="match status" value="1"/>
</dbReference>
<evidence type="ECO:0000259" key="10">
    <source>
        <dbReference type="Pfam" id="PF16363"/>
    </source>
</evidence>
<evidence type="ECO:0000256" key="6">
    <source>
        <dbReference type="ARBA" id="ARBA00018569"/>
    </source>
</evidence>
<evidence type="ECO:0000256" key="8">
    <source>
        <dbReference type="ARBA" id="ARBA00023235"/>
    </source>
</evidence>
<feature type="domain" description="NAD(P)-binding" evidence="10">
    <location>
        <begin position="7"/>
        <end position="329"/>
    </location>
</feature>
<dbReference type="Gene3D" id="3.40.50.720">
    <property type="entry name" value="NAD(P)-binding Rossmann-like Domain"/>
    <property type="match status" value="1"/>
</dbReference>
<comment type="similarity">
    <text evidence="4 9">Belongs to the NAD(P)-dependent epimerase/dehydratase family.</text>
</comment>